<name>A0A3P7LD83_DIBLA</name>
<keyword evidence="3 9" id="KW-0813">Transport</keyword>
<evidence type="ECO:0000313" key="12">
    <source>
        <dbReference type="Proteomes" id="UP000281553"/>
    </source>
</evidence>
<accession>A0A3P7LD83</accession>
<organism evidence="11 12">
    <name type="scientific">Dibothriocephalus latus</name>
    <name type="common">Fish tapeworm</name>
    <name type="synonym">Diphyllobothrium latum</name>
    <dbReference type="NCBI Taxonomy" id="60516"/>
    <lineage>
        <taxon>Eukaryota</taxon>
        <taxon>Metazoa</taxon>
        <taxon>Spiralia</taxon>
        <taxon>Lophotrochozoa</taxon>
        <taxon>Platyhelminthes</taxon>
        <taxon>Cestoda</taxon>
        <taxon>Eucestoda</taxon>
        <taxon>Diphyllobothriidea</taxon>
        <taxon>Diphyllobothriidae</taxon>
        <taxon>Dibothriocephalus</taxon>
    </lineage>
</organism>
<keyword evidence="12" id="KW-1185">Reference proteome</keyword>
<dbReference type="SUPFAM" id="SSF103506">
    <property type="entry name" value="Mitochondrial carrier"/>
    <property type="match status" value="1"/>
</dbReference>
<evidence type="ECO:0000256" key="8">
    <source>
        <dbReference type="PROSITE-ProRule" id="PRU00282"/>
    </source>
</evidence>
<comment type="subcellular location">
    <subcellularLocation>
        <location evidence="1">Membrane</location>
        <topology evidence="1">Multi-pass membrane protein</topology>
    </subcellularLocation>
</comment>
<evidence type="ECO:0000256" key="6">
    <source>
        <dbReference type="ARBA" id="ARBA00022989"/>
    </source>
</evidence>
<dbReference type="Gene3D" id="1.50.40.10">
    <property type="entry name" value="Mitochondrial carrier domain"/>
    <property type="match status" value="1"/>
</dbReference>
<feature type="transmembrane region" description="Helical" evidence="10">
    <location>
        <begin position="76"/>
        <end position="98"/>
    </location>
</feature>
<keyword evidence="4 8" id="KW-0812">Transmembrane</keyword>
<dbReference type="GO" id="GO:0055085">
    <property type="term" value="P:transmembrane transport"/>
    <property type="evidence" value="ECO:0007669"/>
    <property type="project" value="InterPro"/>
</dbReference>
<evidence type="ECO:0000256" key="2">
    <source>
        <dbReference type="ARBA" id="ARBA00006375"/>
    </source>
</evidence>
<keyword evidence="5" id="KW-0677">Repeat</keyword>
<evidence type="ECO:0000256" key="9">
    <source>
        <dbReference type="RuleBase" id="RU000488"/>
    </source>
</evidence>
<dbReference type="InterPro" id="IPR023395">
    <property type="entry name" value="MCP_dom_sf"/>
</dbReference>
<protein>
    <recommendedName>
        <fullName evidence="13">Mitochondrial carrier protein</fullName>
    </recommendedName>
</protein>
<evidence type="ECO:0000256" key="7">
    <source>
        <dbReference type="ARBA" id="ARBA00023136"/>
    </source>
</evidence>
<gene>
    <name evidence="11" type="ORF">DILT_LOCUS5688</name>
</gene>
<feature type="repeat" description="Solcar" evidence="8">
    <location>
        <begin position="31"/>
        <end position="104"/>
    </location>
</feature>
<evidence type="ECO:0008006" key="13">
    <source>
        <dbReference type="Google" id="ProtNLM"/>
    </source>
</evidence>
<feature type="transmembrane region" description="Helical" evidence="10">
    <location>
        <begin position="110"/>
        <end position="130"/>
    </location>
</feature>
<dbReference type="OrthoDB" id="276989at2759"/>
<sequence length="250" mass="27009">MERTRTSSAVSSGIPPAASVATDATHFANKPRTLTTVLAGGTAGLCVDLAVYPLDTIKTRLQNFSHSIRHSGQLRLFAGLPVVLCGSAPSAALFFYTYETVKAKSKEHGHPVWLTLGLCAGISEMVACIIRVPYETIKQRAQSQPHVGVRTVLSETIRVDGWAVLYRGYLSTILRGLPFSLIQYPVWEMLKRSLREYNCRVSPSSESSGELSKKQFALCGALAGATAGACTTPFDVAKTRIMLAQVCLCL</sequence>
<evidence type="ECO:0000313" key="11">
    <source>
        <dbReference type="EMBL" id="VDN09857.1"/>
    </source>
</evidence>
<comment type="similarity">
    <text evidence="2 9">Belongs to the mitochondrial carrier (TC 2.A.29) family.</text>
</comment>
<evidence type="ECO:0000256" key="5">
    <source>
        <dbReference type="ARBA" id="ARBA00022737"/>
    </source>
</evidence>
<reference evidence="11 12" key="1">
    <citation type="submission" date="2018-11" db="EMBL/GenBank/DDBJ databases">
        <authorList>
            <consortium name="Pathogen Informatics"/>
        </authorList>
    </citation>
    <scope>NUCLEOTIDE SEQUENCE [LARGE SCALE GENOMIC DNA]</scope>
</reference>
<evidence type="ECO:0000256" key="3">
    <source>
        <dbReference type="ARBA" id="ARBA00022448"/>
    </source>
</evidence>
<dbReference type="PROSITE" id="PS50920">
    <property type="entry name" value="SOLCAR"/>
    <property type="match status" value="2"/>
</dbReference>
<dbReference type="Pfam" id="PF00153">
    <property type="entry name" value="Mito_carr"/>
    <property type="match status" value="3"/>
</dbReference>
<feature type="repeat" description="Solcar" evidence="8">
    <location>
        <begin position="111"/>
        <end position="193"/>
    </location>
</feature>
<dbReference type="PRINTS" id="PR00926">
    <property type="entry name" value="MITOCARRIER"/>
</dbReference>
<dbReference type="AlphaFoldDB" id="A0A3P7LD83"/>
<dbReference type="Proteomes" id="UP000281553">
    <property type="component" value="Unassembled WGS sequence"/>
</dbReference>
<dbReference type="GO" id="GO:0016020">
    <property type="term" value="C:membrane"/>
    <property type="evidence" value="ECO:0007669"/>
    <property type="project" value="UniProtKB-SubCell"/>
</dbReference>
<evidence type="ECO:0000256" key="4">
    <source>
        <dbReference type="ARBA" id="ARBA00022692"/>
    </source>
</evidence>
<dbReference type="EMBL" id="UYRU01047944">
    <property type="protein sequence ID" value="VDN09857.1"/>
    <property type="molecule type" value="Genomic_DNA"/>
</dbReference>
<evidence type="ECO:0000256" key="1">
    <source>
        <dbReference type="ARBA" id="ARBA00004141"/>
    </source>
</evidence>
<keyword evidence="7 8" id="KW-0472">Membrane</keyword>
<evidence type="ECO:0000256" key="10">
    <source>
        <dbReference type="SAM" id="Phobius"/>
    </source>
</evidence>
<dbReference type="InterPro" id="IPR018108">
    <property type="entry name" value="MCP_transmembrane"/>
</dbReference>
<proteinExistence type="inferred from homology"/>
<dbReference type="InterPro" id="IPR002067">
    <property type="entry name" value="MCP"/>
</dbReference>
<keyword evidence="6 10" id="KW-1133">Transmembrane helix</keyword>
<dbReference type="PANTHER" id="PTHR45667">
    <property type="entry name" value="S-ADENOSYLMETHIONINE MITOCHONDRIAL CARRIER PROTEIN"/>
    <property type="match status" value="1"/>
</dbReference>